<dbReference type="RefSeq" id="WP_111134002.1">
    <property type="nucleotide sequence ID" value="NZ_POUB01000050.1"/>
</dbReference>
<dbReference type="SUPFAM" id="SSF89082">
    <property type="entry name" value="Antibiotic binding domain of TipA-like multidrug resistance regulators"/>
    <property type="match status" value="1"/>
</dbReference>
<name>A0A2W2D2Z5_9ACTN</name>
<dbReference type="CDD" id="cd01106">
    <property type="entry name" value="HTH_TipAL-Mta"/>
    <property type="match status" value="1"/>
</dbReference>
<evidence type="ECO:0000256" key="1">
    <source>
        <dbReference type="ARBA" id="ARBA00023015"/>
    </source>
</evidence>
<keyword evidence="1" id="KW-0805">Transcription regulation</keyword>
<comment type="caution">
    <text evidence="6">The sequence shown here is derived from an EMBL/GenBank/DDBJ whole genome shotgun (WGS) entry which is preliminary data.</text>
</comment>
<feature type="domain" description="HTH merR-type" evidence="5">
    <location>
        <begin position="2"/>
        <end position="71"/>
    </location>
</feature>
<dbReference type="PANTHER" id="PTHR30204">
    <property type="entry name" value="REDOX-CYCLING DRUG-SENSING TRANSCRIPTIONAL ACTIVATOR SOXR"/>
    <property type="match status" value="1"/>
</dbReference>
<dbReference type="InterPro" id="IPR012925">
    <property type="entry name" value="TipAS_dom"/>
</dbReference>
<dbReference type="Pfam" id="PF07739">
    <property type="entry name" value="TipAS"/>
    <property type="match status" value="1"/>
</dbReference>
<dbReference type="GO" id="GO:0003677">
    <property type="term" value="F:DNA binding"/>
    <property type="evidence" value="ECO:0007669"/>
    <property type="project" value="UniProtKB-KW"/>
</dbReference>
<dbReference type="SUPFAM" id="SSF46955">
    <property type="entry name" value="Putative DNA-binding domain"/>
    <property type="match status" value="1"/>
</dbReference>
<dbReference type="Proteomes" id="UP000248749">
    <property type="component" value="Unassembled WGS sequence"/>
</dbReference>
<reference evidence="6 7" key="1">
    <citation type="submission" date="2018-01" db="EMBL/GenBank/DDBJ databases">
        <title>Draft genome sequence of Salinispora sp. 13K206.</title>
        <authorList>
            <person name="Sahin N."/>
            <person name="Saygin H."/>
            <person name="Ay H."/>
        </authorList>
    </citation>
    <scope>NUCLEOTIDE SEQUENCE [LARGE SCALE GENOMIC DNA]</scope>
    <source>
        <strain evidence="6 7">13K206</strain>
    </source>
</reference>
<dbReference type="InterPro" id="IPR036244">
    <property type="entry name" value="TipA-like_antibiotic-bd"/>
</dbReference>
<accession>A0A2W2D2Z5</accession>
<dbReference type="SMART" id="SM00422">
    <property type="entry name" value="HTH_MERR"/>
    <property type="match status" value="1"/>
</dbReference>
<keyword evidence="7" id="KW-1185">Reference proteome</keyword>
<evidence type="ECO:0000256" key="3">
    <source>
        <dbReference type="ARBA" id="ARBA00023159"/>
    </source>
</evidence>
<dbReference type="PROSITE" id="PS50937">
    <property type="entry name" value="HTH_MERR_2"/>
    <property type="match status" value="1"/>
</dbReference>
<dbReference type="AlphaFoldDB" id="A0A2W2D2Z5"/>
<dbReference type="InterPro" id="IPR000551">
    <property type="entry name" value="MerR-type_HTH_dom"/>
</dbReference>
<gene>
    <name evidence="6" type="ORF">C1I99_10345</name>
</gene>
<dbReference type="Pfam" id="PF13411">
    <property type="entry name" value="MerR_1"/>
    <property type="match status" value="1"/>
</dbReference>
<dbReference type="PRINTS" id="PR00040">
    <property type="entry name" value="HTHMERR"/>
</dbReference>
<dbReference type="Gene3D" id="1.10.490.50">
    <property type="entry name" value="Antibiotic binding domain of TipA-like multidrug resistance regulators"/>
    <property type="match status" value="1"/>
</dbReference>
<dbReference type="Gene3D" id="1.10.1660.10">
    <property type="match status" value="1"/>
</dbReference>
<evidence type="ECO:0000313" key="7">
    <source>
        <dbReference type="Proteomes" id="UP000248749"/>
    </source>
</evidence>
<evidence type="ECO:0000259" key="5">
    <source>
        <dbReference type="PROSITE" id="PS50937"/>
    </source>
</evidence>
<protein>
    <submittedName>
        <fullName evidence="6">MerR family transcriptional regulator</fullName>
    </submittedName>
</protein>
<evidence type="ECO:0000256" key="4">
    <source>
        <dbReference type="ARBA" id="ARBA00023163"/>
    </source>
</evidence>
<evidence type="ECO:0000313" key="6">
    <source>
        <dbReference type="EMBL" id="PZG00015.1"/>
    </source>
</evidence>
<organism evidence="6 7">
    <name type="scientific">Micromonospora deserti</name>
    <dbReference type="NCBI Taxonomy" id="2070366"/>
    <lineage>
        <taxon>Bacteria</taxon>
        <taxon>Bacillati</taxon>
        <taxon>Actinomycetota</taxon>
        <taxon>Actinomycetes</taxon>
        <taxon>Micromonosporales</taxon>
        <taxon>Micromonosporaceae</taxon>
        <taxon>Micromonospora</taxon>
    </lineage>
</organism>
<keyword evidence="4" id="KW-0804">Transcription</keyword>
<evidence type="ECO:0000256" key="2">
    <source>
        <dbReference type="ARBA" id="ARBA00023125"/>
    </source>
</evidence>
<proteinExistence type="predicted"/>
<keyword evidence="2" id="KW-0238">DNA-binding</keyword>
<sequence length="252" mass="28931">MAYTVGQVAKVAGITVRTLHHYDEIGLLSPTGRSPAGYRRYDDADLERLQHIRYYRELGFPLEEIAAILDDPASDPAAHLRRQHELLTVRIRRLQEMVTAIEFAMEASKLNIPLNPQERFEVFGDADPDAYAEEAEQRWGGIEAYRESNRRVARYTKEDWLRIKAENEDWGRRFAEVMSSGAPADSPQAMELAEEHRQLISRGFYECSYEIHTGLADMYVGDPRFTEYYEKIRPGMATYLSEAIHANAISRA</sequence>
<dbReference type="InterPro" id="IPR009061">
    <property type="entry name" value="DNA-bd_dom_put_sf"/>
</dbReference>
<dbReference type="InterPro" id="IPR047057">
    <property type="entry name" value="MerR_fam"/>
</dbReference>
<dbReference type="PROSITE" id="PS00552">
    <property type="entry name" value="HTH_MERR_1"/>
    <property type="match status" value="1"/>
</dbReference>
<dbReference type="GO" id="GO:0003700">
    <property type="term" value="F:DNA-binding transcription factor activity"/>
    <property type="evidence" value="ECO:0007669"/>
    <property type="project" value="InterPro"/>
</dbReference>
<dbReference type="EMBL" id="POUB01000050">
    <property type="protein sequence ID" value="PZG00015.1"/>
    <property type="molecule type" value="Genomic_DNA"/>
</dbReference>
<keyword evidence="3" id="KW-0010">Activator</keyword>
<dbReference type="OrthoDB" id="9809391at2"/>
<dbReference type="PANTHER" id="PTHR30204:SF90">
    <property type="entry name" value="HTH-TYPE TRANSCRIPTIONAL ACTIVATOR MTA"/>
    <property type="match status" value="1"/>
</dbReference>